<evidence type="ECO:0000313" key="3">
    <source>
        <dbReference type="EMBL" id="KSA01981.1"/>
    </source>
</evidence>
<dbReference type="GO" id="GO:0016255">
    <property type="term" value="P:attachment of GPI anchor to protein"/>
    <property type="evidence" value="ECO:0007669"/>
    <property type="project" value="InterPro"/>
</dbReference>
<dbReference type="RefSeq" id="XP_015468083.1">
    <property type="nucleotide sequence ID" value="XM_015611102.1"/>
</dbReference>
<dbReference type="EMBL" id="LMYN01000038">
    <property type="protein sequence ID" value="KSA01981.1"/>
    <property type="molecule type" value="Genomic_DNA"/>
</dbReference>
<keyword evidence="4" id="KW-1185">Reference proteome</keyword>
<reference evidence="3 4" key="1">
    <citation type="submission" date="2015-11" db="EMBL/GenBank/DDBJ databases">
        <title>The genome of Debaryomyces fabryi.</title>
        <authorList>
            <person name="Tafer H."/>
            <person name="Lopandic K."/>
        </authorList>
    </citation>
    <scope>NUCLEOTIDE SEQUENCE [LARGE SCALE GENOMIC DNA]</scope>
    <source>
        <strain evidence="3 4">CBS 789</strain>
    </source>
</reference>
<dbReference type="Pfam" id="PF04113">
    <property type="entry name" value="Gpi16"/>
    <property type="match status" value="1"/>
</dbReference>
<dbReference type="OrthoDB" id="331263at2759"/>
<organism evidence="3 4">
    <name type="scientific">Debaryomyces fabryi</name>
    <dbReference type="NCBI Taxonomy" id="58627"/>
    <lineage>
        <taxon>Eukaryota</taxon>
        <taxon>Fungi</taxon>
        <taxon>Dikarya</taxon>
        <taxon>Ascomycota</taxon>
        <taxon>Saccharomycotina</taxon>
        <taxon>Pichiomycetes</taxon>
        <taxon>Debaryomycetaceae</taxon>
        <taxon>Debaryomyces</taxon>
    </lineage>
</organism>
<dbReference type="PANTHER" id="PTHR12959">
    <property type="entry name" value="GPI TRANSAMIDASE COMPONENT PIG-T-RELATED"/>
    <property type="match status" value="1"/>
</dbReference>
<keyword evidence="2" id="KW-0732">Signal</keyword>
<comment type="caution">
    <text evidence="3">The sequence shown here is derived from an EMBL/GenBank/DDBJ whole genome shotgun (WGS) entry which is preliminary data.</text>
</comment>
<dbReference type="GO" id="GO:0042765">
    <property type="term" value="C:GPI-anchor transamidase complex"/>
    <property type="evidence" value="ECO:0007669"/>
    <property type="project" value="InterPro"/>
</dbReference>
<dbReference type="GeneID" id="26839281"/>
<dbReference type="Proteomes" id="UP000054251">
    <property type="component" value="Unassembled WGS sequence"/>
</dbReference>
<proteinExistence type="predicted"/>
<feature type="transmembrane region" description="Helical" evidence="1">
    <location>
        <begin position="549"/>
        <end position="572"/>
    </location>
</feature>
<gene>
    <name evidence="3" type="ORF">AC631_02272</name>
</gene>
<evidence type="ECO:0000313" key="4">
    <source>
        <dbReference type="Proteomes" id="UP000054251"/>
    </source>
</evidence>
<feature type="chain" id="PRO_5006884573" description="GPI transamidase component GPI16" evidence="2">
    <location>
        <begin position="19"/>
        <end position="609"/>
    </location>
</feature>
<keyword evidence="1" id="KW-0472">Membrane</keyword>
<evidence type="ECO:0008006" key="5">
    <source>
        <dbReference type="Google" id="ProtNLM"/>
    </source>
</evidence>
<name>A0A0V1Q0D4_9ASCO</name>
<sequence>MLFWKLCLLSVWFIIVGAEKYTESLNLKPLPRNSLLATFQFDVESLPTKLNYYNETLENGHKAISDGTHYNYFPRSLGPIIESTNTRELHLRFTQGWWDSELWGRLPLNGLKSGGTGVEVSAVIEAPNLDIAKKNWNKLSNSLSGFFCASLNFIDDTITTRPKHHSNNNGHFILDPSNKLFYLRAALPSEPICTENLTPFLKLLPTRGKAGISSLLEGHRVFDSLWHGMSIDVITDCDEAGSTCHLSMNQSVNSVIDIMRSIRKKKEGIPRPTPGEELRCDDSKVFNIWQCFPLGDPTNVTWDLDTVFGRTINGPALIGDSKTTAINIEIDSNFWEVDVIKSSEESSDVSTLSASTDSKFIQYFVDEPFKYNIKFISSDSRKTAPIETPPLHAYRSLTGYSQDQGGFRIVLSNPSPTKSIDFIYFETLPWYMRLYLNTLTMTVKDESGVNEIDTEQSNYIKDRYYKPAIDRTRPSHLEFSVSLPANTTITLTYQFDKSLLLYAEYPPDANHGFAIDPAVITVLDKAKNSIYEMRTTSLLLYLPTPDFSMPYNVIILTCTVMSLAFGSIFNLLTKKVITEQEFEKLAANGKISIIINRIKDKIGTIKTRR</sequence>
<dbReference type="InterPro" id="IPR007245">
    <property type="entry name" value="PIG-T"/>
</dbReference>
<evidence type="ECO:0000256" key="2">
    <source>
        <dbReference type="SAM" id="SignalP"/>
    </source>
</evidence>
<accession>A0A0V1Q0D4</accession>
<keyword evidence="1" id="KW-1133">Transmembrane helix</keyword>
<keyword evidence="1" id="KW-0812">Transmembrane</keyword>
<dbReference type="AlphaFoldDB" id="A0A0V1Q0D4"/>
<dbReference type="PANTHER" id="PTHR12959:SF11">
    <property type="entry name" value="GPI TRANSAMIDASE COMPONENT PIG-T"/>
    <property type="match status" value="1"/>
</dbReference>
<evidence type="ECO:0000256" key="1">
    <source>
        <dbReference type="SAM" id="Phobius"/>
    </source>
</evidence>
<feature type="signal peptide" evidence="2">
    <location>
        <begin position="1"/>
        <end position="18"/>
    </location>
</feature>
<protein>
    <recommendedName>
        <fullName evidence="5">GPI transamidase component GPI16</fullName>
    </recommendedName>
</protein>